<proteinExistence type="predicted"/>
<sequence length="27" mass="2946">MHLLIPAAGAGRRMGCDRNKLLLPLLD</sequence>
<gene>
    <name evidence="1" type="ORF">DCF15_11650</name>
</gene>
<keyword evidence="1" id="KW-0808">Transferase</keyword>
<protein>
    <submittedName>
        <fullName evidence="1">2-C-methyl-D-erythritol 4-phosphate cytidylyltransferase</fullName>
    </submittedName>
</protein>
<dbReference type="InterPro" id="IPR029044">
    <property type="entry name" value="Nucleotide-diphossugar_trans"/>
</dbReference>
<evidence type="ECO:0000313" key="2">
    <source>
        <dbReference type="Proteomes" id="UP000249794"/>
    </source>
</evidence>
<comment type="caution">
    <text evidence="1">The sequence shown here is derived from an EMBL/GenBank/DDBJ whole genome shotgun (WGS) entry which is preliminary data.</text>
</comment>
<dbReference type="AlphaFoldDB" id="A0A2W4XJE3"/>
<dbReference type="Gene3D" id="3.90.550.10">
    <property type="entry name" value="Spore Coat Polysaccharide Biosynthesis Protein SpsA, Chain A"/>
    <property type="match status" value="1"/>
</dbReference>
<name>A0A2W4XJE3_9CYAN</name>
<dbReference type="GO" id="GO:0016779">
    <property type="term" value="F:nucleotidyltransferase activity"/>
    <property type="evidence" value="ECO:0007669"/>
    <property type="project" value="UniProtKB-KW"/>
</dbReference>
<reference evidence="2" key="1">
    <citation type="submission" date="2018-04" db="EMBL/GenBank/DDBJ databases">
        <authorList>
            <person name="Cornet L."/>
        </authorList>
    </citation>
    <scope>NUCLEOTIDE SEQUENCE [LARGE SCALE GENOMIC DNA]</scope>
</reference>
<accession>A0A2W4XJE3</accession>
<feature type="non-terminal residue" evidence="1">
    <location>
        <position position="27"/>
    </location>
</feature>
<evidence type="ECO:0000313" key="1">
    <source>
        <dbReference type="EMBL" id="PZO54539.1"/>
    </source>
</evidence>
<dbReference type="SUPFAM" id="SSF53448">
    <property type="entry name" value="Nucleotide-diphospho-sugar transferases"/>
    <property type="match status" value="1"/>
</dbReference>
<dbReference type="Proteomes" id="UP000249794">
    <property type="component" value="Unassembled WGS sequence"/>
</dbReference>
<keyword evidence="1" id="KW-0548">Nucleotidyltransferase</keyword>
<dbReference type="EMBL" id="QBMP01000112">
    <property type="protein sequence ID" value="PZO54539.1"/>
    <property type="molecule type" value="Genomic_DNA"/>
</dbReference>
<reference evidence="1 2" key="2">
    <citation type="submission" date="2018-06" db="EMBL/GenBank/DDBJ databases">
        <title>Metagenomic assembly of (sub)arctic Cyanobacteria and their associated microbiome from non-axenic cultures.</title>
        <authorList>
            <person name="Baurain D."/>
        </authorList>
    </citation>
    <scope>NUCLEOTIDE SEQUENCE [LARGE SCALE GENOMIC DNA]</scope>
    <source>
        <strain evidence="1">ULC027bin1</strain>
    </source>
</reference>
<organism evidence="1 2">
    <name type="scientific">Phormidesmis priestleyi</name>
    <dbReference type="NCBI Taxonomy" id="268141"/>
    <lineage>
        <taxon>Bacteria</taxon>
        <taxon>Bacillati</taxon>
        <taxon>Cyanobacteriota</taxon>
        <taxon>Cyanophyceae</taxon>
        <taxon>Leptolyngbyales</taxon>
        <taxon>Leptolyngbyaceae</taxon>
        <taxon>Phormidesmis</taxon>
    </lineage>
</organism>